<dbReference type="InterPro" id="IPR003848">
    <property type="entry name" value="DUF218"/>
</dbReference>
<dbReference type="GO" id="GO:0043164">
    <property type="term" value="P:Gram-negative-bacterium-type cell wall biogenesis"/>
    <property type="evidence" value="ECO:0007669"/>
    <property type="project" value="TreeGrafter"/>
</dbReference>
<organism evidence="3 4">
    <name type="scientific">Weissella diestrammenae</name>
    <dbReference type="NCBI Taxonomy" id="1162633"/>
    <lineage>
        <taxon>Bacteria</taxon>
        <taxon>Bacillati</taxon>
        <taxon>Bacillota</taxon>
        <taxon>Bacilli</taxon>
        <taxon>Lactobacillales</taxon>
        <taxon>Lactobacillaceae</taxon>
        <taxon>Weissella</taxon>
    </lineage>
</organism>
<dbReference type="PANTHER" id="PTHR30336">
    <property type="entry name" value="INNER MEMBRANE PROTEIN, PROBABLE PERMEASE"/>
    <property type="match status" value="1"/>
</dbReference>
<feature type="transmembrane region" description="Helical" evidence="1">
    <location>
        <begin position="12"/>
        <end position="35"/>
    </location>
</feature>
<feature type="domain" description="DUF218" evidence="2">
    <location>
        <begin position="184"/>
        <end position="335"/>
    </location>
</feature>
<proteinExistence type="predicted"/>
<protein>
    <submittedName>
        <fullName evidence="3">YdcF family protein</fullName>
    </submittedName>
</protein>
<evidence type="ECO:0000313" key="4">
    <source>
        <dbReference type="Proteomes" id="UP000515800"/>
    </source>
</evidence>
<dbReference type="AlphaFoldDB" id="A0A7G9T6X1"/>
<feature type="transmembrane region" description="Helical" evidence="1">
    <location>
        <begin position="345"/>
        <end position="367"/>
    </location>
</feature>
<accession>A0A7G9T6X1</accession>
<keyword evidence="4" id="KW-1185">Reference proteome</keyword>
<keyword evidence="1" id="KW-0472">Membrane</keyword>
<feature type="transmembrane region" description="Helical" evidence="1">
    <location>
        <begin position="154"/>
        <end position="174"/>
    </location>
</feature>
<dbReference type="GO" id="GO:0000270">
    <property type="term" value="P:peptidoglycan metabolic process"/>
    <property type="evidence" value="ECO:0007669"/>
    <property type="project" value="TreeGrafter"/>
</dbReference>
<name>A0A7G9T6X1_9LACO</name>
<evidence type="ECO:0000313" key="3">
    <source>
        <dbReference type="EMBL" id="QNN75846.1"/>
    </source>
</evidence>
<dbReference type="KEGG" id="wdi:H9L19_03020"/>
<feature type="transmembrane region" description="Helical" evidence="1">
    <location>
        <begin position="114"/>
        <end position="134"/>
    </location>
</feature>
<reference evidence="3 4" key="1">
    <citation type="submission" date="2020-08" db="EMBL/GenBank/DDBJ databases">
        <title>Genome sequence of Weissella diestrammenae KACC 16890T.</title>
        <authorList>
            <person name="Hyun D.-W."/>
            <person name="Bae J.-W."/>
        </authorList>
    </citation>
    <scope>NUCLEOTIDE SEQUENCE [LARGE SCALE GENOMIC DNA]</scope>
    <source>
        <strain evidence="3 4">KACC 16890</strain>
    </source>
</reference>
<dbReference type="Gene3D" id="3.40.50.620">
    <property type="entry name" value="HUPs"/>
    <property type="match status" value="1"/>
</dbReference>
<evidence type="ECO:0000259" key="2">
    <source>
        <dbReference type="Pfam" id="PF02698"/>
    </source>
</evidence>
<keyword evidence="1" id="KW-1133">Transmembrane helix</keyword>
<gene>
    <name evidence="3" type="ORF">H9L19_03020</name>
</gene>
<dbReference type="PANTHER" id="PTHR30336:SF18">
    <property type="entry name" value="MEMBRANE PROTEIN"/>
    <property type="match status" value="1"/>
</dbReference>
<dbReference type="Pfam" id="PF02698">
    <property type="entry name" value="DUF218"/>
    <property type="match status" value="1"/>
</dbReference>
<sequence length="369" mass="41853">MMLQNEFEQFNQLGHLNLVMPIILGLLALFGVLFYQSYRKNRVRLLNGYLASIIMMLLGVLVTVSLLMLRNPVFFSVWVVLLVILLIVLTIIFSLLYLILIINGLLMWYRESLNLANSLTLILGVALVIYPLIIDGLQRILPQWLMLMLNLAEGLLLTYFVVNFLAFMLSFLLLRLTRPKFDKDYIIVLGAGLINGREVSNLLASRIQRGIDFANRQISATGKTPYLILSGGQGGDEAIAEGLAMQAYVLEHQLYDADYILPETASKNTLENMLFSKQLMTSRNIKVDKGVFATSDYHVYRATGYALFAGLNISGLGAKTRKYFIPSALIREYIAILMQHKRFHLIMVIMILLIAIVVGVFTGYYTYWR</sequence>
<keyword evidence="1" id="KW-0812">Transmembrane</keyword>
<dbReference type="GO" id="GO:0005886">
    <property type="term" value="C:plasma membrane"/>
    <property type="evidence" value="ECO:0007669"/>
    <property type="project" value="TreeGrafter"/>
</dbReference>
<feature type="transmembrane region" description="Helical" evidence="1">
    <location>
        <begin position="47"/>
        <end position="69"/>
    </location>
</feature>
<dbReference type="InterPro" id="IPR051599">
    <property type="entry name" value="Cell_Envelope_Assoc"/>
</dbReference>
<feature type="transmembrane region" description="Helical" evidence="1">
    <location>
        <begin position="75"/>
        <end position="102"/>
    </location>
</feature>
<dbReference type="InterPro" id="IPR014729">
    <property type="entry name" value="Rossmann-like_a/b/a_fold"/>
</dbReference>
<dbReference type="CDD" id="cd06259">
    <property type="entry name" value="YdcF-like"/>
    <property type="match status" value="1"/>
</dbReference>
<dbReference type="Proteomes" id="UP000515800">
    <property type="component" value="Chromosome"/>
</dbReference>
<evidence type="ECO:0000256" key="1">
    <source>
        <dbReference type="SAM" id="Phobius"/>
    </source>
</evidence>
<dbReference type="EMBL" id="CP060724">
    <property type="protein sequence ID" value="QNN75846.1"/>
    <property type="molecule type" value="Genomic_DNA"/>
</dbReference>
<dbReference type="RefSeq" id="WP_187529674.1">
    <property type="nucleotide sequence ID" value="NZ_CP060724.1"/>
</dbReference>